<keyword evidence="1" id="KW-0732">Signal</keyword>
<organism evidence="2">
    <name type="scientific">Moorella thermoacetica Y72</name>
    <dbReference type="NCBI Taxonomy" id="1325331"/>
    <lineage>
        <taxon>Bacteria</taxon>
        <taxon>Bacillati</taxon>
        <taxon>Bacillota</taxon>
        <taxon>Clostridia</taxon>
        <taxon>Neomoorellales</taxon>
        <taxon>Neomoorellaceae</taxon>
        <taxon>Neomoorella</taxon>
    </lineage>
</organism>
<reference evidence="2" key="1">
    <citation type="journal article" date="2014" name="Gene">
        <title>Genome-guided analysis of transformation efficiency and carbon dioxide assimilation by Moorella thermoacetica Y72.</title>
        <authorList>
            <person name="Tsukahara K."/>
            <person name="Kita A."/>
            <person name="Nakashimada Y."/>
            <person name="Hoshino T."/>
            <person name="Murakami K."/>
        </authorList>
    </citation>
    <scope>NUCLEOTIDE SEQUENCE [LARGE SCALE GENOMIC DNA]</scope>
    <source>
        <strain evidence="2">Y72</strain>
    </source>
</reference>
<dbReference type="EMBL" id="DF238840">
    <property type="protein sequence ID" value="GAF26876.1"/>
    <property type="molecule type" value="Genomic_DNA"/>
</dbReference>
<gene>
    <name evidence="2" type="ORF">MTY_2216</name>
</gene>
<dbReference type="Proteomes" id="UP000063718">
    <property type="component" value="Unassembled WGS sequence"/>
</dbReference>
<sequence>MARIKKHLSLVLALALVLIMISASVAMAQDKSANQSRTSLQQLYLEKLAGVLGIDQAQLQTAMKSAGQQALDTAVAQGLIDSTRAANLKKALDSGRWPWPVGKVELWHKDWAKAIASALGLTPQQLHQEIKNGKTMEQLATARGLTLEQLKSQVVNSVKSQLEQAVAGGKLTQDKADQILNLLEQLDLSKFLQPRSK</sequence>
<dbReference type="RefSeq" id="WP_025774591.1">
    <property type="nucleotide sequence ID" value="NZ_DF238840.1"/>
</dbReference>
<feature type="signal peptide" evidence="1">
    <location>
        <begin position="1"/>
        <end position="28"/>
    </location>
</feature>
<dbReference type="AlphaFoldDB" id="A0A0S6UHD2"/>
<name>A0A0S6UHD2_NEOTH</name>
<evidence type="ECO:0000313" key="2">
    <source>
        <dbReference type="EMBL" id="GAF26876.1"/>
    </source>
</evidence>
<feature type="chain" id="PRO_5006630573" evidence="1">
    <location>
        <begin position="29"/>
        <end position="197"/>
    </location>
</feature>
<protein>
    <submittedName>
        <fullName evidence="2">Transposase and inactivated derivatives, IS30 family</fullName>
    </submittedName>
</protein>
<proteinExistence type="predicted"/>
<accession>A0A0S6UHD2</accession>
<evidence type="ECO:0000256" key="1">
    <source>
        <dbReference type="SAM" id="SignalP"/>
    </source>
</evidence>